<evidence type="ECO:0000256" key="1">
    <source>
        <dbReference type="SAM" id="MobiDB-lite"/>
    </source>
</evidence>
<accession>A0A5N5X0W5</accession>
<name>A0A5N5X0W5_9EURO</name>
<feature type="compositionally biased region" description="Basic and acidic residues" evidence="1">
    <location>
        <begin position="145"/>
        <end position="162"/>
    </location>
</feature>
<reference evidence="4 5" key="1">
    <citation type="submission" date="2019-04" db="EMBL/GenBank/DDBJ databases">
        <title>Friends and foes A comparative genomics study of 23 Aspergillus species from section Flavi.</title>
        <authorList>
            <consortium name="DOE Joint Genome Institute"/>
            <person name="Kjaerbolling I."/>
            <person name="Vesth T."/>
            <person name="Frisvad J.C."/>
            <person name="Nybo J.L."/>
            <person name="Theobald S."/>
            <person name="Kildgaard S."/>
            <person name="Isbrandt T."/>
            <person name="Kuo A."/>
            <person name="Sato A."/>
            <person name="Lyhne E.K."/>
            <person name="Kogle M.E."/>
            <person name="Wiebenga A."/>
            <person name="Kun R.S."/>
            <person name="Lubbers R.J."/>
            <person name="Makela M.R."/>
            <person name="Barry K."/>
            <person name="Chovatia M."/>
            <person name="Clum A."/>
            <person name="Daum C."/>
            <person name="Haridas S."/>
            <person name="He G."/>
            <person name="LaButti K."/>
            <person name="Lipzen A."/>
            <person name="Mondo S."/>
            <person name="Riley R."/>
            <person name="Salamov A."/>
            <person name="Simmons B.A."/>
            <person name="Magnuson J.K."/>
            <person name="Henrissat B."/>
            <person name="Mortensen U.H."/>
            <person name="Larsen T.O."/>
            <person name="Devries R.P."/>
            <person name="Grigoriev I.V."/>
            <person name="Machida M."/>
            <person name="Baker S.E."/>
            <person name="Andersen M.R."/>
        </authorList>
    </citation>
    <scope>NUCLEOTIDE SEQUENCE [LARGE SCALE GENOMIC DNA]</scope>
    <source>
        <strain evidence="4 5">CBS 151.66</strain>
    </source>
</reference>
<feature type="region of interest" description="Disordered" evidence="1">
    <location>
        <begin position="142"/>
        <end position="166"/>
    </location>
</feature>
<proteinExistence type="predicted"/>
<evidence type="ECO:0000313" key="4">
    <source>
        <dbReference type="EMBL" id="KAB8074418.1"/>
    </source>
</evidence>
<dbReference type="OrthoDB" id="2748312at2759"/>
<dbReference type="AlphaFoldDB" id="A0A5N5X0W5"/>
<dbReference type="Proteomes" id="UP000326565">
    <property type="component" value="Unassembled WGS sequence"/>
</dbReference>
<dbReference type="InterPro" id="IPR029476">
    <property type="entry name" value="DNase_NucA_NucB"/>
</dbReference>
<keyword evidence="5" id="KW-1185">Reference proteome</keyword>
<gene>
    <name evidence="4" type="ORF">BDV29DRAFT_190993</name>
</gene>
<dbReference type="EMBL" id="ML732210">
    <property type="protein sequence ID" value="KAB8074418.1"/>
    <property type="molecule type" value="Genomic_DNA"/>
</dbReference>
<evidence type="ECO:0000256" key="2">
    <source>
        <dbReference type="SAM" id="SignalP"/>
    </source>
</evidence>
<evidence type="ECO:0000313" key="5">
    <source>
        <dbReference type="Proteomes" id="UP000326565"/>
    </source>
</evidence>
<dbReference type="Pfam" id="PF14040">
    <property type="entry name" value="DNase_NucA_NucB"/>
    <property type="match status" value="1"/>
</dbReference>
<feature type="signal peptide" evidence="2">
    <location>
        <begin position="1"/>
        <end position="18"/>
    </location>
</feature>
<organism evidence="4 5">
    <name type="scientific">Aspergillus leporis</name>
    <dbReference type="NCBI Taxonomy" id="41062"/>
    <lineage>
        <taxon>Eukaryota</taxon>
        <taxon>Fungi</taxon>
        <taxon>Dikarya</taxon>
        <taxon>Ascomycota</taxon>
        <taxon>Pezizomycotina</taxon>
        <taxon>Eurotiomycetes</taxon>
        <taxon>Eurotiomycetidae</taxon>
        <taxon>Eurotiales</taxon>
        <taxon>Aspergillaceae</taxon>
        <taxon>Aspergillus</taxon>
        <taxon>Aspergillus subgen. Circumdati</taxon>
    </lineage>
</organism>
<feature type="chain" id="PRO_5024799492" description="Deoxyribonuclease NucA/NucB domain-containing protein" evidence="2">
    <location>
        <begin position="19"/>
        <end position="244"/>
    </location>
</feature>
<protein>
    <recommendedName>
        <fullName evidence="3">Deoxyribonuclease NucA/NucB domain-containing protein</fullName>
    </recommendedName>
</protein>
<evidence type="ECO:0000259" key="3">
    <source>
        <dbReference type="Pfam" id="PF14040"/>
    </source>
</evidence>
<sequence length="244" mass="27131">MDPFLLWLGLFVLSLGSAVPATSAPDSQAAAAARKHLTFDCSDGQVGDTCMNMCFGSRFAWNLPMTLPKCDEYPLKSVKEADKGNRVSRCVKGHYNSRQEKVLQNFYYSHGDFKNRGCGGKALYQFSIAVKRFSKHKYCKKKPNCKNDEDEHTKAGPAKREDDVEPGGYYRLASGEVIFVPDGAQVGDLVYQATFTNITIGVADNEGVVDSVKTAAENDEDESYSDDEFEVQEDRIVEEVVNYE</sequence>
<feature type="domain" description="Deoxyribonuclease NucA/NucB" evidence="3">
    <location>
        <begin position="65"/>
        <end position="108"/>
    </location>
</feature>
<keyword evidence="2" id="KW-0732">Signal</keyword>